<gene>
    <name evidence="1" type="ORF">AVDCRST_MAG84-679</name>
</gene>
<evidence type="ECO:0000313" key="1">
    <source>
        <dbReference type="EMBL" id="CAA9309550.1"/>
    </source>
</evidence>
<name>A0A6J4KRA9_9CYAN</name>
<proteinExistence type="predicted"/>
<dbReference type="EMBL" id="CADCTZ010000099">
    <property type="protein sequence ID" value="CAA9309550.1"/>
    <property type="molecule type" value="Genomic_DNA"/>
</dbReference>
<dbReference type="AlphaFoldDB" id="A0A6J4KRA9"/>
<reference evidence="1" key="1">
    <citation type="submission" date="2020-02" db="EMBL/GenBank/DDBJ databases">
        <authorList>
            <person name="Meier V. D."/>
        </authorList>
    </citation>
    <scope>NUCLEOTIDE SEQUENCE</scope>
    <source>
        <strain evidence="1">AVDCRST_MAG84</strain>
    </source>
</reference>
<protein>
    <submittedName>
        <fullName evidence="1">Uncharacterized protein</fullName>
    </submittedName>
</protein>
<sequence>MSYFLNSNGLGEIGEVVVNLVFLALVNFEQ</sequence>
<accession>A0A6J4KRA9</accession>
<organism evidence="1">
    <name type="scientific">uncultured Microcoleus sp</name>
    <dbReference type="NCBI Taxonomy" id="259945"/>
    <lineage>
        <taxon>Bacteria</taxon>
        <taxon>Bacillati</taxon>
        <taxon>Cyanobacteriota</taxon>
        <taxon>Cyanophyceae</taxon>
        <taxon>Oscillatoriophycideae</taxon>
        <taxon>Oscillatoriales</taxon>
        <taxon>Microcoleaceae</taxon>
        <taxon>Microcoleus</taxon>
        <taxon>environmental samples</taxon>
    </lineage>
</organism>